<gene>
    <name evidence="1" type="ORF">N781_03750</name>
</gene>
<comment type="caution">
    <text evidence="1">The sequence shown here is derived from an EMBL/GenBank/DDBJ whole genome shotgun (WGS) entry which is preliminary data.</text>
</comment>
<dbReference type="Proteomes" id="UP000030528">
    <property type="component" value="Unassembled WGS sequence"/>
</dbReference>
<dbReference type="AlphaFoldDB" id="A0A0A5GKJ2"/>
<dbReference type="SUPFAM" id="SSF55594">
    <property type="entry name" value="HPr-like"/>
    <property type="match status" value="1"/>
</dbReference>
<protein>
    <recommendedName>
        <fullName evidence="3">HPr domain-containing protein</fullName>
    </recommendedName>
</protein>
<dbReference type="eggNOG" id="ENOG5032YP5">
    <property type="taxonomic scope" value="Bacteria"/>
</dbReference>
<organism evidence="1 2">
    <name type="scientific">Pontibacillus halophilus JSM 076056 = DSM 19796</name>
    <dbReference type="NCBI Taxonomy" id="1385510"/>
    <lineage>
        <taxon>Bacteria</taxon>
        <taxon>Bacillati</taxon>
        <taxon>Bacillota</taxon>
        <taxon>Bacilli</taxon>
        <taxon>Bacillales</taxon>
        <taxon>Bacillaceae</taxon>
        <taxon>Pontibacillus</taxon>
    </lineage>
</organism>
<evidence type="ECO:0000313" key="1">
    <source>
        <dbReference type="EMBL" id="KGX91680.1"/>
    </source>
</evidence>
<reference evidence="1 2" key="1">
    <citation type="submission" date="2013-08" db="EMBL/GenBank/DDBJ databases">
        <authorList>
            <person name="Huang J."/>
            <person name="Wang G."/>
        </authorList>
    </citation>
    <scope>NUCLEOTIDE SEQUENCE [LARGE SCALE GENOMIC DNA]</scope>
    <source>
        <strain evidence="1 2">JSM 076056</strain>
    </source>
</reference>
<dbReference type="RefSeq" id="WP_026800669.1">
    <property type="nucleotide sequence ID" value="NZ_AULI01000009.1"/>
</dbReference>
<evidence type="ECO:0000313" key="2">
    <source>
        <dbReference type="Proteomes" id="UP000030528"/>
    </source>
</evidence>
<dbReference type="Gene3D" id="3.30.1340.10">
    <property type="entry name" value="HPr-like"/>
    <property type="match status" value="1"/>
</dbReference>
<dbReference type="EMBL" id="AVPE01000009">
    <property type="protein sequence ID" value="KGX91680.1"/>
    <property type="molecule type" value="Genomic_DNA"/>
</dbReference>
<sequence>MRQIHSYQIHLSNSITLEHIIQIHQDVAEHASDVYLYQGDQIADAKQLPNLLSFFMVKEAGDLLLIIDGVDVEEIYNKIVDCCNEYISHVQLRYKDEAVHEHASVVL</sequence>
<keyword evidence="2" id="KW-1185">Reference proteome</keyword>
<accession>A0A0A5GKJ2</accession>
<dbReference type="OrthoDB" id="2691643at2"/>
<proteinExistence type="predicted"/>
<dbReference type="InterPro" id="IPR035895">
    <property type="entry name" value="HPr-like_sf"/>
</dbReference>
<evidence type="ECO:0008006" key="3">
    <source>
        <dbReference type="Google" id="ProtNLM"/>
    </source>
</evidence>
<name>A0A0A5GKJ2_9BACI</name>